<dbReference type="Proteomes" id="UP000035682">
    <property type="component" value="Unplaced"/>
</dbReference>
<evidence type="ECO:0000313" key="11">
    <source>
        <dbReference type="WormBase" id="SRAE_2000485600"/>
    </source>
</evidence>
<evidence type="ECO:0000256" key="2">
    <source>
        <dbReference type="ARBA" id="ARBA00022525"/>
    </source>
</evidence>
<dbReference type="CTD" id="36382595"/>
<reference evidence="10" key="2">
    <citation type="submission" date="2020-12" db="UniProtKB">
        <authorList>
            <consortium name="WormBaseParasite"/>
        </authorList>
    </citation>
    <scope>IDENTIFICATION</scope>
</reference>
<dbReference type="GO" id="GO:0051045">
    <property type="term" value="P:negative regulation of membrane protein ectodomain proteolysis"/>
    <property type="evidence" value="ECO:0007669"/>
    <property type="project" value="TreeGrafter"/>
</dbReference>
<keyword evidence="4" id="KW-0862">Zinc</keyword>
<feature type="disulfide bond" evidence="5">
    <location>
        <begin position="23"/>
        <end position="125"/>
    </location>
</feature>
<dbReference type="GO" id="GO:0031012">
    <property type="term" value="C:extracellular matrix"/>
    <property type="evidence" value="ECO:0007669"/>
    <property type="project" value="TreeGrafter"/>
</dbReference>
<evidence type="ECO:0000256" key="5">
    <source>
        <dbReference type="PIRSR" id="PIRSR601820-3"/>
    </source>
</evidence>
<dbReference type="GeneID" id="36382595"/>
<dbReference type="SUPFAM" id="SSF50242">
    <property type="entry name" value="TIMP-like"/>
    <property type="match status" value="1"/>
</dbReference>
<reference evidence="8 9" key="1">
    <citation type="submission" date="2014-09" db="EMBL/GenBank/DDBJ databases">
        <authorList>
            <person name="Martin A.A."/>
        </authorList>
    </citation>
    <scope>NUCLEOTIDE SEQUENCE</scope>
    <source>
        <strain evidence="9">ED321</strain>
        <strain evidence="8">ED321 Heterogonic</strain>
    </source>
</reference>
<keyword evidence="2" id="KW-0964">Secreted</keyword>
<sequence>MNKIILLLLFISTLFQIVYNCSCGYQKPEGSMCYADFISYVHVKGVTRLRNSSGQLLPQSGRGIKYYVNHLKIYKKPKGMKLSHHIYTASNSALCGISDLKKGTKIYLMGRIDKSDSKTLTISLCYSTNFYSMINGKISKKDIKILEKKSYRPCK</sequence>
<evidence type="ECO:0000256" key="3">
    <source>
        <dbReference type="ARBA" id="ARBA00023157"/>
    </source>
</evidence>
<feature type="disulfide bond" evidence="5">
    <location>
        <begin position="21"/>
        <end position="95"/>
    </location>
</feature>
<dbReference type="GO" id="GO:0046872">
    <property type="term" value="F:metal ion binding"/>
    <property type="evidence" value="ECO:0007669"/>
    <property type="project" value="UniProtKB-KW"/>
</dbReference>
<dbReference type="GO" id="GO:0008191">
    <property type="term" value="F:metalloendopeptidase inhibitor activity"/>
    <property type="evidence" value="ECO:0007669"/>
    <property type="project" value="InterPro"/>
</dbReference>
<keyword evidence="9" id="KW-1185">Reference proteome</keyword>
<dbReference type="PANTHER" id="PTHR11844">
    <property type="entry name" value="METALLOPROTEASE INHIBITOR"/>
    <property type="match status" value="1"/>
</dbReference>
<dbReference type="InterPro" id="IPR008993">
    <property type="entry name" value="TIMP-like_OB-fold"/>
</dbReference>
<accession>A0A090LKC2</accession>
<dbReference type="PANTHER" id="PTHR11844:SF25">
    <property type="entry name" value="NTR DOMAIN-CONTAINING PROTEIN"/>
    <property type="match status" value="1"/>
</dbReference>
<organism evidence="8">
    <name type="scientific">Strongyloides ratti</name>
    <name type="common">Parasitic roundworm</name>
    <dbReference type="NCBI Taxonomy" id="34506"/>
    <lineage>
        <taxon>Eukaryota</taxon>
        <taxon>Metazoa</taxon>
        <taxon>Ecdysozoa</taxon>
        <taxon>Nematoda</taxon>
        <taxon>Chromadorea</taxon>
        <taxon>Rhabditida</taxon>
        <taxon>Tylenchina</taxon>
        <taxon>Panagrolaimomorpha</taxon>
        <taxon>Strongyloidoidea</taxon>
        <taxon>Strongyloididae</taxon>
        <taxon>Strongyloides</taxon>
    </lineage>
</organism>
<dbReference type="InterPro" id="IPR001820">
    <property type="entry name" value="TIMP"/>
</dbReference>
<evidence type="ECO:0000313" key="10">
    <source>
        <dbReference type="WBParaSite" id="SRAE_2000485600.1"/>
    </source>
</evidence>
<name>A0A090LKC2_STRRB</name>
<dbReference type="EMBL" id="LN609529">
    <property type="protein sequence ID" value="CEF70222.1"/>
    <property type="molecule type" value="Genomic_DNA"/>
</dbReference>
<dbReference type="PROSITE" id="PS50189">
    <property type="entry name" value="NTR"/>
    <property type="match status" value="1"/>
</dbReference>
<evidence type="ECO:0000256" key="4">
    <source>
        <dbReference type="PIRSR" id="PIRSR601820-1"/>
    </source>
</evidence>
<dbReference type="InterPro" id="IPR001134">
    <property type="entry name" value="Netrin_domain"/>
</dbReference>
<feature type="binding site" evidence="4">
    <location>
        <position position="21"/>
    </location>
    <ligand>
        <name>Zn(2+)</name>
        <dbReference type="ChEBI" id="CHEBI:29105"/>
        <note>ligand shared with metalloproteinase partner</note>
    </ligand>
</feature>
<comment type="subcellular location">
    <subcellularLocation>
        <location evidence="1">Secreted</location>
    </subcellularLocation>
</comment>
<dbReference type="GO" id="GO:0005615">
    <property type="term" value="C:extracellular space"/>
    <property type="evidence" value="ECO:0007669"/>
    <property type="project" value="TreeGrafter"/>
</dbReference>
<keyword evidence="6" id="KW-0732">Signal</keyword>
<keyword evidence="4" id="KW-0479">Metal-binding</keyword>
<feature type="chain" id="PRO_5015030922" evidence="6">
    <location>
        <begin position="21"/>
        <end position="155"/>
    </location>
</feature>
<feature type="signal peptide" evidence="6">
    <location>
        <begin position="1"/>
        <end position="20"/>
    </location>
</feature>
<evidence type="ECO:0000313" key="8">
    <source>
        <dbReference type="EMBL" id="CEF70222.1"/>
    </source>
</evidence>
<gene>
    <name evidence="8 10 11" type="ORF">SRAE_2000485600</name>
</gene>
<dbReference type="Pfam" id="PF00965">
    <property type="entry name" value="TIMP"/>
    <property type="match status" value="1"/>
</dbReference>
<dbReference type="STRING" id="34506.A0A090LKC2"/>
<feature type="domain" description="NTR" evidence="7">
    <location>
        <begin position="21"/>
        <end position="154"/>
    </location>
</feature>
<evidence type="ECO:0000313" key="9">
    <source>
        <dbReference type="Proteomes" id="UP000035682"/>
    </source>
</evidence>
<proteinExistence type="predicted"/>
<keyword evidence="3 5" id="KW-1015">Disulfide bond</keyword>
<evidence type="ECO:0000256" key="6">
    <source>
        <dbReference type="SAM" id="SignalP"/>
    </source>
</evidence>
<dbReference type="WormBase" id="SRAE_2000485600">
    <property type="protein sequence ID" value="SRP09305"/>
    <property type="gene ID" value="WBGene00265102"/>
</dbReference>
<protein>
    <submittedName>
        <fullName evidence="8">Netrin domain and Proteinase inhibitor I35, tissue inhibitor of metalloproteinase family and Tissue inhibitor of metalloproteinases-like, OB-fold domain-containing protein</fullName>
    </submittedName>
</protein>
<dbReference type="RefSeq" id="XP_024509421.1">
    <property type="nucleotide sequence ID" value="XM_024643788.1"/>
</dbReference>
<dbReference type="AlphaFoldDB" id="A0A090LKC2"/>
<evidence type="ECO:0000256" key="1">
    <source>
        <dbReference type="ARBA" id="ARBA00004613"/>
    </source>
</evidence>
<dbReference type="WBParaSite" id="SRAE_2000485600.1">
    <property type="protein sequence ID" value="SRAE_2000485600.1"/>
    <property type="gene ID" value="WBGene00265102"/>
</dbReference>
<dbReference type="OrthoDB" id="5875433at2759"/>
<evidence type="ECO:0000259" key="7">
    <source>
        <dbReference type="PROSITE" id="PS50189"/>
    </source>
</evidence>
<dbReference type="Gene3D" id="2.40.50.120">
    <property type="match status" value="1"/>
</dbReference>
<dbReference type="GO" id="GO:0002020">
    <property type="term" value="F:protease binding"/>
    <property type="evidence" value="ECO:0007669"/>
    <property type="project" value="TreeGrafter"/>
</dbReference>